<dbReference type="SUPFAM" id="SSF52540">
    <property type="entry name" value="P-loop containing nucleoside triphosphate hydrolases"/>
    <property type="match status" value="1"/>
</dbReference>
<dbReference type="InterPro" id="IPR027417">
    <property type="entry name" value="P-loop_NTPase"/>
</dbReference>
<evidence type="ECO:0000313" key="4">
    <source>
        <dbReference type="Proteomes" id="UP000054166"/>
    </source>
</evidence>
<feature type="non-terminal residue" evidence="3">
    <location>
        <position position="127"/>
    </location>
</feature>
<organism evidence="3 4">
    <name type="scientific">Piloderma croceum (strain F 1598)</name>
    <dbReference type="NCBI Taxonomy" id="765440"/>
    <lineage>
        <taxon>Eukaryota</taxon>
        <taxon>Fungi</taxon>
        <taxon>Dikarya</taxon>
        <taxon>Basidiomycota</taxon>
        <taxon>Agaricomycotina</taxon>
        <taxon>Agaricomycetes</taxon>
        <taxon>Agaricomycetidae</taxon>
        <taxon>Atheliales</taxon>
        <taxon>Atheliaceae</taxon>
        <taxon>Piloderma</taxon>
    </lineage>
</organism>
<dbReference type="STRING" id="765440.A0A0C3B4N2"/>
<feature type="non-terminal residue" evidence="3">
    <location>
        <position position="1"/>
    </location>
</feature>
<dbReference type="AlphaFoldDB" id="A0A0C3B4N2"/>
<sequence length="127" mass="13910">PACHPSTQENVLSEIIDWATNPSCKQNVLWYHGLAGSGKSTISTTIANTFRELRRLGTFVFFNCAHPEQSHPSKVIQTLAYKLGSVDQHIGAAICNAIDNFPSINDASPRVQFIKLIVESLATLTDI</sequence>
<keyword evidence="4" id="KW-1185">Reference proteome</keyword>
<keyword evidence="1" id="KW-0677">Repeat</keyword>
<proteinExistence type="predicted"/>
<accession>A0A0C3B4N2</accession>
<evidence type="ECO:0000256" key="1">
    <source>
        <dbReference type="ARBA" id="ARBA00022737"/>
    </source>
</evidence>
<dbReference type="InterPro" id="IPR056884">
    <property type="entry name" value="NPHP3-like_N"/>
</dbReference>
<name>A0A0C3B4N2_PILCF</name>
<evidence type="ECO:0000313" key="3">
    <source>
        <dbReference type="EMBL" id="KIM81153.1"/>
    </source>
</evidence>
<dbReference type="Proteomes" id="UP000054166">
    <property type="component" value="Unassembled WGS sequence"/>
</dbReference>
<protein>
    <recommendedName>
        <fullName evidence="2">Nephrocystin 3-like N-terminal domain-containing protein</fullName>
    </recommendedName>
</protein>
<dbReference type="Pfam" id="PF24883">
    <property type="entry name" value="NPHP3_N"/>
    <property type="match status" value="1"/>
</dbReference>
<dbReference type="HOGENOM" id="CLU_000288_6_8_1"/>
<dbReference type="EMBL" id="KN833000">
    <property type="protein sequence ID" value="KIM81153.1"/>
    <property type="molecule type" value="Genomic_DNA"/>
</dbReference>
<dbReference type="InParanoid" id="A0A0C3B4N2"/>
<dbReference type="Gene3D" id="3.40.50.300">
    <property type="entry name" value="P-loop containing nucleotide triphosphate hydrolases"/>
    <property type="match status" value="1"/>
</dbReference>
<gene>
    <name evidence="3" type="ORF">PILCRDRAFT_24904</name>
</gene>
<reference evidence="3 4" key="1">
    <citation type="submission" date="2014-04" db="EMBL/GenBank/DDBJ databases">
        <authorList>
            <consortium name="DOE Joint Genome Institute"/>
            <person name="Kuo A."/>
            <person name="Tarkka M."/>
            <person name="Buscot F."/>
            <person name="Kohler A."/>
            <person name="Nagy L.G."/>
            <person name="Floudas D."/>
            <person name="Copeland A."/>
            <person name="Barry K.W."/>
            <person name="Cichocki N."/>
            <person name="Veneault-Fourrey C."/>
            <person name="LaButti K."/>
            <person name="Lindquist E.A."/>
            <person name="Lipzen A."/>
            <person name="Lundell T."/>
            <person name="Morin E."/>
            <person name="Murat C."/>
            <person name="Sun H."/>
            <person name="Tunlid A."/>
            <person name="Henrissat B."/>
            <person name="Grigoriev I.V."/>
            <person name="Hibbett D.S."/>
            <person name="Martin F."/>
            <person name="Nordberg H.P."/>
            <person name="Cantor M.N."/>
            <person name="Hua S.X."/>
        </authorList>
    </citation>
    <scope>NUCLEOTIDE SEQUENCE [LARGE SCALE GENOMIC DNA]</scope>
    <source>
        <strain evidence="3 4">F 1598</strain>
    </source>
</reference>
<reference evidence="4" key="2">
    <citation type="submission" date="2015-01" db="EMBL/GenBank/DDBJ databases">
        <title>Evolutionary Origins and Diversification of the Mycorrhizal Mutualists.</title>
        <authorList>
            <consortium name="DOE Joint Genome Institute"/>
            <consortium name="Mycorrhizal Genomics Consortium"/>
            <person name="Kohler A."/>
            <person name="Kuo A."/>
            <person name="Nagy L.G."/>
            <person name="Floudas D."/>
            <person name="Copeland A."/>
            <person name="Barry K.W."/>
            <person name="Cichocki N."/>
            <person name="Veneault-Fourrey C."/>
            <person name="LaButti K."/>
            <person name="Lindquist E.A."/>
            <person name="Lipzen A."/>
            <person name="Lundell T."/>
            <person name="Morin E."/>
            <person name="Murat C."/>
            <person name="Riley R."/>
            <person name="Ohm R."/>
            <person name="Sun H."/>
            <person name="Tunlid A."/>
            <person name="Henrissat B."/>
            <person name="Grigoriev I.V."/>
            <person name="Hibbett D.S."/>
            <person name="Martin F."/>
        </authorList>
    </citation>
    <scope>NUCLEOTIDE SEQUENCE [LARGE SCALE GENOMIC DNA]</scope>
    <source>
        <strain evidence="4">F 1598</strain>
    </source>
</reference>
<feature type="domain" description="Nephrocystin 3-like N-terminal" evidence="2">
    <location>
        <begin position="14"/>
        <end position="121"/>
    </location>
</feature>
<dbReference type="OrthoDB" id="5967843at2759"/>
<evidence type="ECO:0000259" key="2">
    <source>
        <dbReference type="Pfam" id="PF24883"/>
    </source>
</evidence>